<dbReference type="GO" id="GO:0005524">
    <property type="term" value="F:ATP binding"/>
    <property type="evidence" value="ECO:0007669"/>
    <property type="project" value="UniProtKB-KW"/>
</dbReference>
<feature type="domain" description="ABC transporter" evidence="7">
    <location>
        <begin position="3"/>
        <end position="53"/>
    </location>
</feature>
<name>A0A382NK11_9ZZZZ</name>
<dbReference type="SUPFAM" id="SSF52540">
    <property type="entry name" value="P-loop containing nucleoside triphosphate hydrolases"/>
    <property type="match status" value="1"/>
</dbReference>
<dbReference type="NCBIfam" id="TIGR01727">
    <property type="entry name" value="oligo_HPY"/>
    <property type="match status" value="1"/>
</dbReference>
<dbReference type="InterPro" id="IPR013563">
    <property type="entry name" value="Oligopep_ABC_C"/>
</dbReference>
<evidence type="ECO:0000259" key="8">
    <source>
        <dbReference type="Pfam" id="PF08352"/>
    </source>
</evidence>
<feature type="non-terminal residue" evidence="9">
    <location>
        <position position="1"/>
    </location>
</feature>
<evidence type="ECO:0000313" key="9">
    <source>
        <dbReference type="EMBL" id="SVC60828.1"/>
    </source>
</evidence>
<evidence type="ECO:0000256" key="3">
    <source>
        <dbReference type="ARBA" id="ARBA00022475"/>
    </source>
</evidence>
<dbReference type="GO" id="GO:0015833">
    <property type="term" value="P:peptide transport"/>
    <property type="evidence" value="ECO:0007669"/>
    <property type="project" value="InterPro"/>
</dbReference>
<dbReference type="InterPro" id="IPR027417">
    <property type="entry name" value="P-loop_NTPase"/>
</dbReference>
<organism evidence="9">
    <name type="scientific">marine metagenome</name>
    <dbReference type="NCBI Taxonomy" id="408172"/>
    <lineage>
        <taxon>unclassified sequences</taxon>
        <taxon>metagenomes</taxon>
        <taxon>ecological metagenomes</taxon>
    </lineage>
</organism>
<evidence type="ECO:0000256" key="4">
    <source>
        <dbReference type="ARBA" id="ARBA00022741"/>
    </source>
</evidence>
<dbReference type="AlphaFoldDB" id="A0A382NK11"/>
<keyword evidence="2" id="KW-0813">Transport</keyword>
<evidence type="ECO:0008006" key="10">
    <source>
        <dbReference type="Google" id="ProtNLM"/>
    </source>
</evidence>
<dbReference type="GO" id="GO:0016887">
    <property type="term" value="F:ATP hydrolysis activity"/>
    <property type="evidence" value="ECO:0007669"/>
    <property type="project" value="InterPro"/>
</dbReference>
<evidence type="ECO:0000256" key="1">
    <source>
        <dbReference type="ARBA" id="ARBA00004370"/>
    </source>
</evidence>
<reference evidence="9" key="1">
    <citation type="submission" date="2018-05" db="EMBL/GenBank/DDBJ databases">
        <authorList>
            <person name="Lanie J.A."/>
            <person name="Ng W.-L."/>
            <person name="Kazmierczak K.M."/>
            <person name="Andrzejewski T.M."/>
            <person name="Davidsen T.M."/>
            <person name="Wayne K.J."/>
            <person name="Tettelin H."/>
            <person name="Glass J.I."/>
            <person name="Rusch D."/>
            <person name="Podicherti R."/>
            <person name="Tsui H.-C.T."/>
            <person name="Winkler M.E."/>
        </authorList>
    </citation>
    <scope>NUCLEOTIDE SEQUENCE</scope>
</reference>
<dbReference type="PANTHER" id="PTHR43297">
    <property type="entry name" value="OLIGOPEPTIDE TRANSPORT ATP-BINDING PROTEIN APPD"/>
    <property type="match status" value="1"/>
</dbReference>
<keyword evidence="5" id="KW-0067">ATP-binding</keyword>
<dbReference type="Pfam" id="PF00005">
    <property type="entry name" value="ABC_tran"/>
    <property type="match status" value="1"/>
</dbReference>
<dbReference type="Gene3D" id="3.40.50.300">
    <property type="entry name" value="P-loop containing nucleotide triphosphate hydrolases"/>
    <property type="match status" value="1"/>
</dbReference>
<evidence type="ECO:0000259" key="7">
    <source>
        <dbReference type="Pfam" id="PF00005"/>
    </source>
</evidence>
<dbReference type="InterPro" id="IPR050388">
    <property type="entry name" value="ABC_Ni/Peptide_Import"/>
</dbReference>
<evidence type="ECO:0000256" key="5">
    <source>
        <dbReference type="ARBA" id="ARBA00022840"/>
    </source>
</evidence>
<dbReference type="GO" id="GO:0016020">
    <property type="term" value="C:membrane"/>
    <property type="evidence" value="ECO:0007669"/>
    <property type="project" value="UniProtKB-SubCell"/>
</dbReference>
<feature type="domain" description="Oligopeptide/dipeptide ABC transporter C-terminal" evidence="8">
    <location>
        <begin position="104"/>
        <end position="169"/>
    </location>
</feature>
<keyword evidence="4" id="KW-0547">Nucleotide-binding</keyword>
<dbReference type="PANTHER" id="PTHR43297:SF2">
    <property type="entry name" value="DIPEPTIDE TRANSPORT ATP-BINDING PROTEIN DPPD"/>
    <property type="match status" value="1"/>
</dbReference>
<dbReference type="InterPro" id="IPR003439">
    <property type="entry name" value="ABC_transporter-like_ATP-bd"/>
</dbReference>
<dbReference type="EMBL" id="UINC01100629">
    <property type="protein sequence ID" value="SVC60828.1"/>
    <property type="molecule type" value="Genomic_DNA"/>
</dbReference>
<gene>
    <name evidence="9" type="ORF">METZ01_LOCUS313682</name>
</gene>
<sequence>NAIKMLHQVGISDAGDRVDQYPHQFSGGMRQRISIAMALMMNPKLLIADEPTTALDVTLEAQIIHLFRELKKSFDGSIIIVSHNLGLIAELCDEVIVMYAGEVVESAYVEDLFYRASHPYTRALLECDPARLGELTEDLPTIPGDVPDLQKVSPGCIFAPRCTEEFDTCSHQAPPMAALNSTHEARCHLLENG</sequence>
<proteinExistence type="predicted"/>
<keyword evidence="6" id="KW-0472">Membrane</keyword>
<evidence type="ECO:0000256" key="2">
    <source>
        <dbReference type="ARBA" id="ARBA00022448"/>
    </source>
</evidence>
<accession>A0A382NK11</accession>
<keyword evidence="3" id="KW-1003">Cell membrane</keyword>
<protein>
    <recommendedName>
        <fullName evidence="10">ABC transporter domain-containing protein</fullName>
    </recommendedName>
</protein>
<dbReference type="Pfam" id="PF08352">
    <property type="entry name" value="oligo_HPY"/>
    <property type="match status" value="1"/>
</dbReference>
<comment type="subcellular location">
    <subcellularLocation>
        <location evidence="1">Membrane</location>
    </subcellularLocation>
</comment>
<evidence type="ECO:0000256" key="6">
    <source>
        <dbReference type="ARBA" id="ARBA00023136"/>
    </source>
</evidence>